<dbReference type="InterPro" id="IPR016624">
    <property type="entry name" value="UCP014753"/>
</dbReference>
<organism evidence="2 3">
    <name type="scientific">Kribbella ginsengisoli</name>
    <dbReference type="NCBI Taxonomy" id="363865"/>
    <lineage>
        <taxon>Bacteria</taxon>
        <taxon>Bacillati</taxon>
        <taxon>Actinomycetota</taxon>
        <taxon>Actinomycetes</taxon>
        <taxon>Propionibacteriales</taxon>
        <taxon>Kribbellaceae</taxon>
        <taxon>Kribbella</taxon>
    </lineage>
</organism>
<dbReference type="EMBL" id="BAABAA010000022">
    <property type="protein sequence ID" value="GAA3598242.1"/>
    <property type="molecule type" value="Genomic_DNA"/>
</dbReference>
<sequence length="520" mass="56756">MAQEMVEAAVIALGLHESRQWLWNSLSGRQQDRIVDWLSGFVGAVTYDDNWRLFQVVSEQFLASVGASYSKADIERGLNRIEDWYVGDGWYSDGDGQSFDYYNGWAMHIFPTMWTRIAAATPGTRYEDRLQVYRQRLRSFLEDAIHLISPEGAPVHQGRSLTYRMATAAPYWMGTLLDASPLGPGTTRRLCSSITKYFVRHGAPDQQGLLRMGWQHPFLPMIQSYSGPGSPYWASMGFLGLLLPENHAAWTETEGSLPLDEVDQIRALAGPGWLLHATSNDQVVRLLNHGADGAGDPEPGALEPSADPHYERLAYSSHTGPVLSAHRVDNAVALFDSAGRCSGRSRIHRIGFGERDAGSWYQAWLGSEGPWRIEVRSVVCRALEVRCALVEGPSGARVTSGGYAVSGESAPTSSMSIGSTTPFAVVELDNLYSMVVGIYGFESADVRRDRDANAFGPCSASPFVFATHPGGELVLVTAILLERGSPPADSDALGLGVQVDGRVVELQLPDGSRSCIRLGE</sequence>
<evidence type="ECO:0000313" key="2">
    <source>
        <dbReference type="EMBL" id="GAA3598242.1"/>
    </source>
</evidence>
<gene>
    <name evidence="2" type="ORF">GCM10022235_82550</name>
</gene>
<proteinExistence type="predicted"/>
<feature type="domain" description="DUF2264" evidence="1">
    <location>
        <begin position="2"/>
        <end position="254"/>
    </location>
</feature>
<dbReference type="Proteomes" id="UP001501222">
    <property type="component" value="Unassembled WGS sequence"/>
</dbReference>
<evidence type="ECO:0000313" key="3">
    <source>
        <dbReference type="Proteomes" id="UP001501222"/>
    </source>
</evidence>
<evidence type="ECO:0000259" key="1">
    <source>
        <dbReference type="Pfam" id="PF10022"/>
    </source>
</evidence>
<dbReference type="PANTHER" id="PTHR35339:SF4">
    <property type="entry name" value="LINALOOL DEHYDRATASE_ISOMERASE DOMAIN-CONTAINING PROTEIN"/>
    <property type="match status" value="1"/>
</dbReference>
<dbReference type="InterPro" id="IPR049349">
    <property type="entry name" value="DUF2264_N"/>
</dbReference>
<accession>A0ABP6Z6H1</accession>
<comment type="caution">
    <text evidence="2">The sequence shown here is derived from an EMBL/GenBank/DDBJ whole genome shotgun (WGS) entry which is preliminary data.</text>
</comment>
<keyword evidence="3" id="KW-1185">Reference proteome</keyword>
<dbReference type="Pfam" id="PF10022">
    <property type="entry name" value="DUF2264"/>
    <property type="match status" value="1"/>
</dbReference>
<protein>
    <submittedName>
        <fullName evidence="2">DUF2264 domain-containing protein</fullName>
    </submittedName>
</protein>
<reference evidence="3" key="1">
    <citation type="journal article" date="2019" name="Int. J. Syst. Evol. Microbiol.">
        <title>The Global Catalogue of Microorganisms (GCM) 10K type strain sequencing project: providing services to taxonomists for standard genome sequencing and annotation.</title>
        <authorList>
            <consortium name="The Broad Institute Genomics Platform"/>
            <consortium name="The Broad Institute Genome Sequencing Center for Infectious Disease"/>
            <person name="Wu L."/>
            <person name="Ma J."/>
        </authorList>
    </citation>
    <scope>NUCLEOTIDE SEQUENCE [LARGE SCALE GENOMIC DNA]</scope>
    <source>
        <strain evidence="3">JCM 16928</strain>
    </source>
</reference>
<name>A0ABP6Z6H1_9ACTN</name>
<dbReference type="PANTHER" id="PTHR35339">
    <property type="entry name" value="LINALOOL DEHYDRATASE_ISOMERASE DOMAIN-CONTAINING PROTEIN"/>
    <property type="match status" value="1"/>
</dbReference>